<keyword evidence="9" id="KW-1185">Reference proteome</keyword>
<dbReference type="RefSeq" id="WP_315602703.1">
    <property type="nucleotide sequence ID" value="NZ_CP130318.1"/>
</dbReference>
<evidence type="ECO:0000313" key="9">
    <source>
        <dbReference type="Proteomes" id="UP001305702"/>
    </source>
</evidence>
<dbReference type="GO" id="GO:0045490">
    <property type="term" value="P:pectin catabolic process"/>
    <property type="evidence" value="ECO:0007669"/>
    <property type="project" value="UniProtKB-UniRule"/>
</dbReference>
<evidence type="ECO:0000256" key="3">
    <source>
        <dbReference type="ARBA" id="ARBA00023085"/>
    </source>
</evidence>
<dbReference type="InterPro" id="IPR033131">
    <property type="entry name" value="Pectinesterase_Asp_AS"/>
</dbReference>
<keyword evidence="3 5" id="KW-0063">Aspartyl esterase</keyword>
<dbReference type="PANTHER" id="PTHR31321">
    <property type="entry name" value="ACYL-COA THIOESTER HYDROLASE YBHC-RELATED"/>
    <property type="match status" value="1"/>
</dbReference>
<evidence type="ECO:0000256" key="1">
    <source>
        <dbReference type="ARBA" id="ARBA00008891"/>
    </source>
</evidence>
<accession>A0AA96RCY9</accession>
<feature type="region of interest" description="Disordered" evidence="6">
    <location>
        <begin position="292"/>
        <end position="312"/>
    </location>
</feature>
<dbReference type="PROSITE" id="PS00503">
    <property type="entry name" value="PECTINESTERASE_2"/>
    <property type="match status" value="1"/>
</dbReference>
<dbReference type="SUPFAM" id="SSF51126">
    <property type="entry name" value="Pectin lyase-like"/>
    <property type="match status" value="1"/>
</dbReference>
<organism evidence="8 9">
    <name type="scientific">Paenibacillus aurantius</name>
    <dbReference type="NCBI Taxonomy" id="2918900"/>
    <lineage>
        <taxon>Bacteria</taxon>
        <taxon>Bacillati</taxon>
        <taxon>Bacillota</taxon>
        <taxon>Bacilli</taxon>
        <taxon>Bacillales</taxon>
        <taxon>Paenibacillaceae</taxon>
        <taxon>Paenibacillus</taxon>
    </lineage>
</organism>
<dbReference type="InterPro" id="IPR000070">
    <property type="entry name" value="Pectinesterase_cat"/>
</dbReference>
<dbReference type="Pfam" id="PF01095">
    <property type="entry name" value="Pectinesterase"/>
    <property type="match status" value="1"/>
</dbReference>
<feature type="domain" description="Pectinesterase catalytic" evidence="7">
    <location>
        <begin position="5"/>
        <end position="295"/>
    </location>
</feature>
<dbReference type="Gene3D" id="2.160.20.10">
    <property type="entry name" value="Single-stranded right-handed beta-helix, Pectin lyase-like"/>
    <property type="match status" value="1"/>
</dbReference>
<dbReference type="EMBL" id="CP130318">
    <property type="protein sequence ID" value="WNQ08936.1"/>
    <property type="molecule type" value="Genomic_DNA"/>
</dbReference>
<dbReference type="GO" id="GO:0030599">
    <property type="term" value="F:pectinesterase activity"/>
    <property type="evidence" value="ECO:0007669"/>
    <property type="project" value="UniProtKB-UniRule"/>
</dbReference>
<feature type="active site" evidence="4">
    <location>
        <position position="161"/>
    </location>
</feature>
<sequence length="312" mass="34517">MKVIWVDHKGRGDYRTVTEAVAAVPDHSGERTVIRIRDGEYFEKIRIPASKTNLSLIGESQEGTVLVYDDSVSKRHPDGSKMTVYESASTSVLAADFYAEKLTFANSASRGERRGQAPALQVEGDRAVFHQVSICGHQDTLYTPGAGRQFYENCYIEGTVDFIFGSATAYFTFCELHSITRHNGYVTAASTGEDQEFGYVMANCRLTSSAPKATVALGRPWRPYGSVYFINTWMDEHIRPEGWDNWRDPEREKTARYAEYGSSGPGASPSTRVGWAKTLDAEEAARLTAERVLGGKDGWQPEKVRGQAGITA</sequence>
<dbReference type="AlphaFoldDB" id="A0AA96RCY9"/>
<evidence type="ECO:0000256" key="2">
    <source>
        <dbReference type="ARBA" id="ARBA00022801"/>
    </source>
</evidence>
<dbReference type="GO" id="GO:0009279">
    <property type="term" value="C:cell outer membrane"/>
    <property type="evidence" value="ECO:0007669"/>
    <property type="project" value="TreeGrafter"/>
</dbReference>
<dbReference type="InterPro" id="IPR012334">
    <property type="entry name" value="Pectin_lyas_fold"/>
</dbReference>
<comment type="pathway">
    <text evidence="5">Glycan metabolism; pectin degradation; 2-dehydro-3-deoxy-D-gluconate from pectin: step 1/5.</text>
</comment>
<dbReference type="KEGG" id="paun:MJA45_14890"/>
<dbReference type="EC" id="3.1.1.11" evidence="5"/>
<dbReference type="GO" id="GO:0042545">
    <property type="term" value="P:cell wall modification"/>
    <property type="evidence" value="ECO:0007669"/>
    <property type="project" value="UniProtKB-UniRule"/>
</dbReference>
<name>A0AA96RCY9_9BACL</name>
<evidence type="ECO:0000259" key="7">
    <source>
        <dbReference type="Pfam" id="PF01095"/>
    </source>
</evidence>
<evidence type="ECO:0000256" key="6">
    <source>
        <dbReference type="SAM" id="MobiDB-lite"/>
    </source>
</evidence>
<dbReference type="InterPro" id="IPR011050">
    <property type="entry name" value="Pectin_lyase_fold/virulence"/>
</dbReference>
<evidence type="ECO:0000256" key="5">
    <source>
        <dbReference type="RuleBase" id="RU000589"/>
    </source>
</evidence>
<evidence type="ECO:0000313" key="8">
    <source>
        <dbReference type="EMBL" id="WNQ08936.1"/>
    </source>
</evidence>
<evidence type="ECO:0000256" key="4">
    <source>
        <dbReference type="PROSITE-ProRule" id="PRU10040"/>
    </source>
</evidence>
<gene>
    <name evidence="8" type="ORF">MJA45_14890</name>
</gene>
<dbReference type="PANTHER" id="PTHR31321:SF57">
    <property type="entry name" value="PECTINESTERASE 53-RELATED"/>
    <property type="match status" value="1"/>
</dbReference>
<proteinExistence type="inferred from homology"/>
<comment type="similarity">
    <text evidence="1">Belongs to the pectinesterase family.</text>
</comment>
<protein>
    <recommendedName>
        <fullName evidence="5">Pectinesterase</fullName>
        <ecNumber evidence="5">3.1.1.11</ecNumber>
    </recommendedName>
</protein>
<reference evidence="8 9" key="1">
    <citation type="submission" date="2022-02" db="EMBL/GenBank/DDBJ databases">
        <title>Paenibacillus sp. MBLB1776 Whole Genome Shotgun Sequencing.</title>
        <authorList>
            <person name="Hwang C.Y."/>
            <person name="Cho E.-S."/>
            <person name="Seo M.-J."/>
        </authorList>
    </citation>
    <scope>NUCLEOTIDE SEQUENCE [LARGE SCALE GENOMIC DNA]</scope>
    <source>
        <strain evidence="8 9">MBLB1776</strain>
    </source>
</reference>
<comment type="catalytic activity">
    <reaction evidence="5">
        <text>[(1-&gt;4)-alpha-D-galacturonosyl methyl ester](n) + n H2O = [(1-&gt;4)-alpha-D-galacturonosyl](n) + n methanol + n H(+)</text>
        <dbReference type="Rhea" id="RHEA:22380"/>
        <dbReference type="Rhea" id="RHEA-COMP:14570"/>
        <dbReference type="Rhea" id="RHEA-COMP:14573"/>
        <dbReference type="ChEBI" id="CHEBI:15377"/>
        <dbReference type="ChEBI" id="CHEBI:15378"/>
        <dbReference type="ChEBI" id="CHEBI:17790"/>
        <dbReference type="ChEBI" id="CHEBI:140522"/>
        <dbReference type="ChEBI" id="CHEBI:140523"/>
        <dbReference type="EC" id="3.1.1.11"/>
    </reaction>
</comment>
<keyword evidence="2 5" id="KW-0378">Hydrolase</keyword>
<dbReference type="Proteomes" id="UP001305702">
    <property type="component" value="Chromosome"/>
</dbReference>